<organism evidence="3 4">
    <name type="scientific">Speluncibacter jeojiensis</name>
    <dbReference type="NCBI Taxonomy" id="2710754"/>
    <lineage>
        <taxon>Bacteria</taxon>
        <taxon>Bacillati</taxon>
        <taxon>Actinomycetota</taxon>
        <taxon>Actinomycetes</taxon>
        <taxon>Mycobacteriales</taxon>
        <taxon>Speluncibacteraceae</taxon>
        <taxon>Speluncibacter</taxon>
    </lineage>
</organism>
<reference evidence="3" key="1">
    <citation type="submission" date="2022-08" db="EMBL/GenBank/DDBJ databases">
        <title>Genome analysis of Corynebacteriales strain.</title>
        <authorList>
            <person name="Lee S.D."/>
        </authorList>
    </citation>
    <scope>NUCLEOTIDE SEQUENCE</scope>
    <source>
        <strain evidence="3">D3-21</strain>
    </source>
</reference>
<dbReference type="Proteomes" id="UP001152755">
    <property type="component" value="Unassembled WGS sequence"/>
</dbReference>
<dbReference type="RefSeq" id="WP_332518925.1">
    <property type="nucleotide sequence ID" value="NZ_JANRHA010000001.1"/>
</dbReference>
<feature type="transmembrane region" description="Helical" evidence="2">
    <location>
        <begin position="32"/>
        <end position="53"/>
    </location>
</feature>
<comment type="caution">
    <text evidence="3">The sequence shown here is derived from an EMBL/GenBank/DDBJ whole genome shotgun (WGS) entry which is preliminary data.</text>
</comment>
<keyword evidence="2" id="KW-1133">Transmembrane helix</keyword>
<evidence type="ECO:0000313" key="4">
    <source>
        <dbReference type="Proteomes" id="UP001152755"/>
    </source>
</evidence>
<feature type="region of interest" description="Disordered" evidence="1">
    <location>
        <begin position="77"/>
        <end position="155"/>
    </location>
</feature>
<evidence type="ECO:0000256" key="2">
    <source>
        <dbReference type="SAM" id="Phobius"/>
    </source>
</evidence>
<dbReference type="EMBL" id="JANRHA010000001">
    <property type="protein sequence ID" value="MDG3013100.1"/>
    <property type="molecule type" value="Genomic_DNA"/>
</dbReference>
<dbReference type="AlphaFoldDB" id="A0A9X4RBT5"/>
<evidence type="ECO:0000313" key="3">
    <source>
        <dbReference type="EMBL" id="MDG3013100.1"/>
    </source>
</evidence>
<protein>
    <submittedName>
        <fullName evidence="3">Uncharacterized protein</fullName>
    </submittedName>
</protein>
<keyword evidence="4" id="KW-1185">Reference proteome</keyword>
<evidence type="ECO:0000256" key="1">
    <source>
        <dbReference type="SAM" id="MobiDB-lite"/>
    </source>
</evidence>
<gene>
    <name evidence="3" type="ORF">NVS88_00820</name>
</gene>
<feature type="compositionally biased region" description="Low complexity" evidence="1">
    <location>
        <begin position="77"/>
        <end position="114"/>
    </location>
</feature>
<keyword evidence="2" id="KW-0812">Transmembrane</keyword>
<feature type="compositionally biased region" description="Low complexity" evidence="1">
    <location>
        <begin position="142"/>
        <end position="155"/>
    </location>
</feature>
<feature type="compositionally biased region" description="Pro residues" evidence="1">
    <location>
        <begin position="115"/>
        <end position="141"/>
    </location>
</feature>
<name>A0A9X4RBT5_9ACTN</name>
<accession>A0A9X4RBT5</accession>
<sequence>MSDGTPKTDGARGDERRRWWRRVPPRLFGGRVRTSTVALVVAFLAVLELYLMVRPAPVVQRPPVNGTARYVPVVPVPTTVEPAPTTTESAPTTTEPTATTSPTETPSATTEPSPTTTPAPPPLFRLPQLFPAPPEPTPAPQQTPSVAPTTPATPG</sequence>
<proteinExistence type="predicted"/>
<keyword evidence="2" id="KW-0472">Membrane</keyword>